<reference evidence="9 10" key="1">
    <citation type="submission" date="2012-08" db="EMBL/GenBank/DDBJ databases">
        <title>Oryza genome evolution.</title>
        <authorList>
            <person name="Wing R.A."/>
        </authorList>
    </citation>
    <scope>NUCLEOTIDE SEQUENCE</scope>
</reference>
<dbReference type="Gene3D" id="1.20.1540.10">
    <property type="entry name" value="Rhomboid-like"/>
    <property type="match status" value="1"/>
</dbReference>
<dbReference type="AlphaFoldDB" id="A0A0D9UZT2"/>
<evidence type="ECO:0000256" key="4">
    <source>
        <dbReference type="ARBA" id="ARBA00022692"/>
    </source>
</evidence>
<reference evidence="10" key="2">
    <citation type="submission" date="2013-12" db="EMBL/GenBank/DDBJ databases">
        <authorList>
            <person name="Yu Y."/>
            <person name="Lee S."/>
            <person name="de Baynast K."/>
            <person name="Wissotski M."/>
            <person name="Liu L."/>
            <person name="Talag J."/>
            <person name="Goicoechea J."/>
            <person name="Angelova A."/>
            <person name="Jetty R."/>
            <person name="Kudrna D."/>
            <person name="Golser W."/>
            <person name="Rivera L."/>
            <person name="Zhang J."/>
            <person name="Wing R."/>
        </authorList>
    </citation>
    <scope>NUCLEOTIDE SEQUENCE</scope>
</reference>
<proteinExistence type="inferred from homology"/>
<keyword evidence="4" id="KW-0812">Transmembrane</keyword>
<dbReference type="GO" id="GO:0016020">
    <property type="term" value="C:membrane"/>
    <property type="evidence" value="ECO:0007669"/>
    <property type="project" value="UniProtKB-SubCell"/>
</dbReference>
<evidence type="ECO:0000256" key="7">
    <source>
        <dbReference type="ARBA" id="ARBA00023136"/>
    </source>
</evidence>
<comment type="similarity">
    <text evidence="2">Belongs to the peptidase S54 family.</text>
</comment>
<evidence type="ECO:0000256" key="1">
    <source>
        <dbReference type="ARBA" id="ARBA00004141"/>
    </source>
</evidence>
<keyword evidence="10" id="KW-1185">Reference proteome</keyword>
<name>A0A0D9UZT2_9ORYZ</name>
<keyword evidence="6" id="KW-1133">Transmembrane helix</keyword>
<dbReference type="SUPFAM" id="SSF144091">
    <property type="entry name" value="Rhomboid-like"/>
    <property type="match status" value="1"/>
</dbReference>
<accession>A0A0D9UZT2</accession>
<dbReference type="EnsemblPlants" id="LPERR01G10870.1">
    <property type="protein sequence ID" value="LPERR01G10870.1"/>
    <property type="gene ID" value="LPERR01G10870"/>
</dbReference>
<evidence type="ECO:0000256" key="5">
    <source>
        <dbReference type="ARBA" id="ARBA00022801"/>
    </source>
</evidence>
<keyword evidence="3" id="KW-0645">Protease</keyword>
<evidence type="ECO:0000259" key="8">
    <source>
        <dbReference type="Pfam" id="PF01694"/>
    </source>
</evidence>
<evidence type="ECO:0000256" key="6">
    <source>
        <dbReference type="ARBA" id="ARBA00022989"/>
    </source>
</evidence>
<keyword evidence="7" id="KW-0472">Membrane</keyword>
<dbReference type="FunFam" id="1.20.1540.10:FF:000026">
    <property type="entry name" value="Rhomboid-like protein 14, mitochondrial"/>
    <property type="match status" value="1"/>
</dbReference>
<evidence type="ECO:0000256" key="3">
    <source>
        <dbReference type="ARBA" id="ARBA00022670"/>
    </source>
</evidence>
<organism evidence="9 10">
    <name type="scientific">Leersia perrieri</name>
    <dbReference type="NCBI Taxonomy" id="77586"/>
    <lineage>
        <taxon>Eukaryota</taxon>
        <taxon>Viridiplantae</taxon>
        <taxon>Streptophyta</taxon>
        <taxon>Embryophyta</taxon>
        <taxon>Tracheophyta</taxon>
        <taxon>Spermatophyta</taxon>
        <taxon>Magnoliopsida</taxon>
        <taxon>Liliopsida</taxon>
        <taxon>Poales</taxon>
        <taxon>Poaceae</taxon>
        <taxon>BOP clade</taxon>
        <taxon>Oryzoideae</taxon>
        <taxon>Oryzeae</taxon>
        <taxon>Oryzinae</taxon>
        <taxon>Leersia</taxon>
    </lineage>
</organism>
<dbReference type="GO" id="GO:0004252">
    <property type="term" value="F:serine-type endopeptidase activity"/>
    <property type="evidence" value="ECO:0007669"/>
    <property type="project" value="InterPro"/>
</dbReference>
<keyword evidence="5" id="KW-0378">Hydrolase</keyword>
<comment type="subcellular location">
    <subcellularLocation>
        <location evidence="1">Membrane</location>
        <topology evidence="1">Multi-pass membrane protein</topology>
    </subcellularLocation>
</comment>
<evidence type="ECO:0000256" key="2">
    <source>
        <dbReference type="ARBA" id="ARBA00009045"/>
    </source>
</evidence>
<dbReference type="PANTHER" id="PTHR43066:SF1">
    <property type="entry name" value="RHOMBOID PROTEIN 2"/>
    <property type="match status" value="1"/>
</dbReference>
<dbReference type="InterPro" id="IPR022764">
    <property type="entry name" value="Peptidase_S54_rhomboid_dom"/>
</dbReference>
<dbReference type="InterPro" id="IPR035952">
    <property type="entry name" value="Rhomboid-like_sf"/>
</dbReference>
<reference evidence="9" key="3">
    <citation type="submission" date="2015-04" db="UniProtKB">
        <authorList>
            <consortium name="EnsemblPlants"/>
        </authorList>
    </citation>
    <scope>IDENTIFICATION</scope>
</reference>
<dbReference type="Pfam" id="PF01694">
    <property type="entry name" value="Rhomboid"/>
    <property type="match status" value="1"/>
</dbReference>
<sequence length="367" mass="39528">MGAGMSSGRRGFSGSGRPSGLLTLLGLQVALEYGRAGASRPPVTAALLVANALVYLRPGPLDALLPRISRVAFNPFLIVHYGDLTRFFLSAFYHQSETHLFFNMTSLLWKGIQLETSMGSVNFASMVAALLGMSQGITLLLSKGLHLLGHPDAYYDQYSAGFSGVLFGMKVVLNAWSDETVYLHGMVIPAKYAAWAELFLIQAFIPDTSFIGHLSGILAGLAYVWLKRSFSGPSPLSLLISGIGKVVNWPVGSFSGLAVLGVTQQVRVELVNVRQQERLVEVYGDAQPALMTTRLRQISVKCAAVRARAVLFPADRTSKMGGTGSPRSRRFAVGGLRDSPDDTLRHTLQKATMTIALTHQVGASITN</sequence>
<dbReference type="GO" id="GO:0006508">
    <property type="term" value="P:proteolysis"/>
    <property type="evidence" value="ECO:0007669"/>
    <property type="project" value="UniProtKB-KW"/>
</dbReference>
<dbReference type="STRING" id="77586.A0A0D9UZT2"/>
<protein>
    <recommendedName>
        <fullName evidence="8">Peptidase S54 rhomboid domain-containing protein</fullName>
    </recommendedName>
</protein>
<evidence type="ECO:0000313" key="9">
    <source>
        <dbReference type="EnsemblPlants" id="LPERR01G10870.1"/>
    </source>
</evidence>
<dbReference type="Gramene" id="LPERR01G10870.1">
    <property type="protein sequence ID" value="LPERR01G10870.1"/>
    <property type="gene ID" value="LPERR01G10870"/>
</dbReference>
<dbReference type="PANTHER" id="PTHR43066">
    <property type="entry name" value="RHOMBOID-RELATED PROTEIN"/>
    <property type="match status" value="1"/>
</dbReference>
<dbReference type="HOGENOM" id="CLU_750953_0_0_1"/>
<dbReference type="Proteomes" id="UP000032180">
    <property type="component" value="Chromosome 1"/>
</dbReference>
<feature type="domain" description="Peptidase S54 rhomboid" evidence="8">
    <location>
        <begin position="82"/>
        <end position="227"/>
    </location>
</feature>
<dbReference type="eggNOG" id="KOG2632">
    <property type="taxonomic scope" value="Eukaryota"/>
</dbReference>
<evidence type="ECO:0000313" key="10">
    <source>
        <dbReference type="Proteomes" id="UP000032180"/>
    </source>
</evidence>